<keyword evidence="1" id="KW-1133">Transmembrane helix</keyword>
<evidence type="ECO:0000313" key="2">
    <source>
        <dbReference type="EMBL" id="KFN01427.1"/>
    </source>
</evidence>
<feature type="transmembrane region" description="Helical" evidence="1">
    <location>
        <begin position="77"/>
        <end position="95"/>
    </location>
</feature>
<accession>A0A090YT31</accession>
<feature type="transmembrane region" description="Helical" evidence="1">
    <location>
        <begin position="49"/>
        <end position="71"/>
    </location>
</feature>
<dbReference type="Proteomes" id="UP000029389">
    <property type="component" value="Unassembled WGS sequence"/>
</dbReference>
<dbReference type="Pfam" id="PF12650">
    <property type="entry name" value="DUF3784"/>
    <property type="match status" value="1"/>
</dbReference>
<name>A0A090YT31_9BACI</name>
<evidence type="ECO:0008006" key="4">
    <source>
        <dbReference type="Google" id="ProtNLM"/>
    </source>
</evidence>
<reference evidence="2 3" key="1">
    <citation type="submission" date="2014-04" db="EMBL/GenBank/DDBJ databases">
        <authorList>
            <person name="Bishop-Lilly K.A."/>
            <person name="Broomall S.M."/>
            <person name="Chain P.S."/>
            <person name="Chertkov O."/>
            <person name="Coyne S.R."/>
            <person name="Daligault H.E."/>
            <person name="Davenport K.W."/>
            <person name="Erkkila T."/>
            <person name="Frey K.G."/>
            <person name="Gibbons H.S."/>
            <person name="Gu W."/>
            <person name="Jaissle J."/>
            <person name="Johnson S.L."/>
            <person name="Koroleva G.I."/>
            <person name="Ladner J.T."/>
            <person name="Lo C.-C."/>
            <person name="Minogue T.D."/>
            <person name="Munk C."/>
            <person name="Palacios G.F."/>
            <person name="Redden C.L."/>
            <person name="Rosenzweig C.N."/>
            <person name="Scholz M.B."/>
            <person name="Teshima H."/>
            <person name="Xu Y."/>
        </authorList>
    </citation>
    <scope>NUCLEOTIDE SEQUENCE [LARGE SCALE GENOMIC DNA]</scope>
    <source>
        <strain evidence="2 3">BHP</strain>
    </source>
</reference>
<proteinExistence type="predicted"/>
<keyword evidence="1" id="KW-0472">Membrane</keyword>
<dbReference type="AlphaFoldDB" id="A0A090YT31"/>
<evidence type="ECO:0000256" key="1">
    <source>
        <dbReference type="SAM" id="Phobius"/>
    </source>
</evidence>
<dbReference type="InterPro" id="IPR017259">
    <property type="entry name" value="UCP037672"/>
</dbReference>
<dbReference type="PATRIC" id="fig|1405.8.peg.400"/>
<feature type="transmembrane region" description="Helical" evidence="1">
    <location>
        <begin position="6"/>
        <end position="28"/>
    </location>
</feature>
<sequence>MFSITLFASPSLCIVAIISFTLSYLIGVKQYTWLLSGFNERRVSDTLKLSKIVGLYNLSAGVVATIGSVFTSPNVKIIIPLIVIGHVIIAAYVNTRMVQ</sequence>
<keyword evidence="1" id="KW-0812">Transmembrane</keyword>
<evidence type="ECO:0000313" key="3">
    <source>
        <dbReference type="Proteomes" id="UP000029389"/>
    </source>
</evidence>
<protein>
    <recommendedName>
        <fullName evidence="4">Exonuclease</fullName>
    </recommendedName>
</protein>
<gene>
    <name evidence="2" type="ORF">DJ93_232</name>
</gene>
<dbReference type="EMBL" id="JMQC01000008">
    <property type="protein sequence ID" value="KFN01427.1"/>
    <property type="molecule type" value="Genomic_DNA"/>
</dbReference>
<organism evidence="2 3">
    <name type="scientific">Bacillus clarus</name>
    <dbReference type="NCBI Taxonomy" id="2338372"/>
    <lineage>
        <taxon>Bacteria</taxon>
        <taxon>Bacillati</taxon>
        <taxon>Bacillota</taxon>
        <taxon>Bacilli</taxon>
        <taxon>Bacillales</taxon>
        <taxon>Bacillaceae</taxon>
        <taxon>Bacillus</taxon>
        <taxon>Bacillus cereus group</taxon>
    </lineage>
</organism>
<comment type="caution">
    <text evidence="2">The sequence shown here is derived from an EMBL/GenBank/DDBJ whole genome shotgun (WGS) entry which is preliminary data.</text>
</comment>